<sequence>MLQERIEYLERELDERTTASAFARCYGVVTAVLAVLMVVPVTEPKRELVIWSVPSGSSSIATWMTLILLFLVPLLFLLACATIRPGRSPWLGWWIAGFSTIDFVFSLILLNQDGLSTAPAGYVLVALLFLTVVLACTHAVQRIRVRNTPPS</sequence>
<dbReference type="AlphaFoldDB" id="A0A1W2FGF2"/>
<feature type="transmembrane region" description="Helical" evidence="1">
    <location>
        <begin position="60"/>
        <end position="83"/>
    </location>
</feature>
<dbReference type="Proteomes" id="UP000192674">
    <property type="component" value="Unassembled WGS sequence"/>
</dbReference>
<evidence type="ECO:0000256" key="1">
    <source>
        <dbReference type="SAM" id="Phobius"/>
    </source>
</evidence>
<protein>
    <submittedName>
        <fullName evidence="2">Uncharacterized protein</fullName>
    </submittedName>
</protein>
<keyword evidence="1" id="KW-0812">Transmembrane</keyword>
<keyword evidence="1" id="KW-1133">Transmembrane helix</keyword>
<dbReference type="OrthoDB" id="9835645at2"/>
<keyword evidence="1" id="KW-0472">Membrane</keyword>
<reference evidence="2 3" key="1">
    <citation type="submission" date="2017-04" db="EMBL/GenBank/DDBJ databases">
        <authorList>
            <person name="Afonso C.L."/>
            <person name="Miller P.J."/>
            <person name="Scott M.A."/>
            <person name="Spackman E."/>
            <person name="Goraichik I."/>
            <person name="Dimitrov K.M."/>
            <person name="Suarez D.L."/>
            <person name="Swayne D.E."/>
        </authorList>
    </citation>
    <scope>NUCLEOTIDE SEQUENCE [LARGE SCALE GENOMIC DNA]</scope>
    <source>
        <strain evidence="2 3">DSM 43828</strain>
    </source>
</reference>
<proteinExistence type="predicted"/>
<feature type="transmembrane region" description="Helical" evidence="1">
    <location>
        <begin position="21"/>
        <end position="40"/>
    </location>
</feature>
<dbReference type="RefSeq" id="WP_084430606.1">
    <property type="nucleotide sequence ID" value="NZ_FWXV01000006.1"/>
</dbReference>
<keyword evidence="3" id="KW-1185">Reference proteome</keyword>
<gene>
    <name evidence="2" type="ORF">SAMN05661093_06573</name>
</gene>
<feature type="transmembrane region" description="Helical" evidence="1">
    <location>
        <begin position="90"/>
        <end position="110"/>
    </location>
</feature>
<dbReference type="EMBL" id="FWXV01000006">
    <property type="protein sequence ID" value="SMD20752.1"/>
    <property type="molecule type" value="Genomic_DNA"/>
</dbReference>
<name>A0A1W2FGF2_KIBAR</name>
<evidence type="ECO:0000313" key="2">
    <source>
        <dbReference type="EMBL" id="SMD20752.1"/>
    </source>
</evidence>
<evidence type="ECO:0000313" key="3">
    <source>
        <dbReference type="Proteomes" id="UP000192674"/>
    </source>
</evidence>
<feature type="transmembrane region" description="Helical" evidence="1">
    <location>
        <begin position="122"/>
        <end position="140"/>
    </location>
</feature>
<organism evidence="2 3">
    <name type="scientific">Kibdelosporangium aridum</name>
    <dbReference type="NCBI Taxonomy" id="2030"/>
    <lineage>
        <taxon>Bacteria</taxon>
        <taxon>Bacillati</taxon>
        <taxon>Actinomycetota</taxon>
        <taxon>Actinomycetes</taxon>
        <taxon>Pseudonocardiales</taxon>
        <taxon>Pseudonocardiaceae</taxon>
        <taxon>Kibdelosporangium</taxon>
    </lineage>
</organism>
<accession>A0A1W2FGF2</accession>